<dbReference type="AlphaFoldDB" id="A0A151JWH0"/>
<reference evidence="2 3" key="1">
    <citation type="submission" date="2016-03" db="EMBL/GenBank/DDBJ databases">
        <title>Trachymyrmex septentrionalis WGS genome.</title>
        <authorList>
            <person name="Nygaard S."/>
            <person name="Hu H."/>
            <person name="Boomsma J."/>
            <person name="Zhang G."/>
        </authorList>
    </citation>
    <scope>NUCLEOTIDE SEQUENCE [LARGE SCALE GENOMIC DNA]</scope>
    <source>
        <strain evidence="2">Tsep2-gDNA-1</strain>
        <tissue evidence="2">Whole body</tissue>
    </source>
</reference>
<name>A0A151JWH0_9HYME</name>
<evidence type="ECO:0000256" key="1">
    <source>
        <dbReference type="SAM" id="MobiDB-lite"/>
    </source>
</evidence>
<proteinExistence type="predicted"/>
<dbReference type="Proteomes" id="UP000078541">
    <property type="component" value="Unassembled WGS sequence"/>
</dbReference>
<gene>
    <name evidence="2" type="ORF">ALC56_07150</name>
</gene>
<evidence type="ECO:0000313" key="3">
    <source>
        <dbReference type="Proteomes" id="UP000078541"/>
    </source>
</evidence>
<feature type="region of interest" description="Disordered" evidence="1">
    <location>
        <begin position="153"/>
        <end position="176"/>
    </location>
</feature>
<keyword evidence="3" id="KW-1185">Reference proteome</keyword>
<evidence type="ECO:0000313" key="2">
    <source>
        <dbReference type="EMBL" id="KYN38473.1"/>
    </source>
</evidence>
<feature type="region of interest" description="Disordered" evidence="1">
    <location>
        <begin position="20"/>
        <end position="46"/>
    </location>
</feature>
<sequence length="176" mass="19003">MLTYCAAKYVFAAHPPRAARRRARSRSCRDKGETPTPRAVDQLESGGAIQGFAARRRFTAPRVRDAVPSMMIGEEGPLTSPPSSLHHHLPPSLLVLRWEIANVFDPWGDPSGASAREGARGASDPALASARVVLRCPLAAYFPPLYRLPRCQPAAEEGRRPSGPSSTLSWPPPSAT</sequence>
<protein>
    <submittedName>
        <fullName evidence="2">Uncharacterized protein</fullName>
    </submittedName>
</protein>
<dbReference type="EMBL" id="KQ981665">
    <property type="protein sequence ID" value="KYN38473.1"/>
    <property type="molecule type" value="Genomic_DNA"/>
</dbReference>
<accession>A0A151JWH0</accession>
<organism evidence="2 3">
    <name type="scientific">Trachymyrmex septentrionalis</name>
    <dbReference type="NCBI Taxonomy" id="34720"/>
    <lineage>
        <taxon>Eukaryota</taxon>
        <taxon>Metazoa</taxon>
        <taxon>Ecdysozoa</taxon>
        <taxon>Arthropoda</taxon>
        <taxon>Hexapoda</taxon>
        <taxon>Insecta</taxon>
        <taxon>Pterygota</taxon>
        <taxon>Neoptera</taxon>
        <taxon>Endopterygota</taxon>
        <taxon>Hymenoptera</taxon>
        <taxon>Apocrita</taxon>
        <taxon>Aculeata</taxon>
        <taxon>Formicoidea</taxon>
        <taxon>Formicidae</taxon>
        <taxon>Myrmicinae</taxon>
        <taxon>Trachymyrmex</taxon>
    </lineage>
</organism>